<evidence type="ECO:0000313" key="3">
    <source>
        <dbReference type="Proteomes" id="UP000050761"/>
    </source>
</evidence>
<accession>A0A183GUW7</accession>
<dbReference type="InterPro" id="IPR016072">
    <property type="entry name" value="Skp1_comp_dimer"/>
</dbReference>
<evidence type="ECO:0000259" key="1">
    <source>
        <dbReference type="Pfam" id="PF01466"/>
    </source>
</evidence>
<evidence type="ECO:0000313" key="4">
    <source>
        <dbReference type="WBParaSite" id="HPBE_0002648701-mRNA-1"/>
    </source>
</evidence>
<dbReference type="WBParaSite" id="HPBE_0002648701-mRNA-1">
    <property type="protein sequence ID" value="HPBE_0002648701-mRNA-1"/>
    <property type="gene ID" value="HPBE_0002648701"/>
</dbReference>
<organism evidence="3 4">
    <name type="scientific">Heligmosomoides polygyrus</name>
    <name type="common">Parasitic roundworm</name>
    <dbReference type="NCBI Taxonomy" id="6339"/>
    <lineage>
        <taxon>Eukaryota</taxon>
        <taxon>Metazoa</taxon>
        <taxon>Ecdysozoa</taxon>
        <taxon>Nematoda</taxon>
        <taxon>Chromadorea</taxon>
        <taxon>Rhabditida</taxon>
        <taxon>Rhabditina</taxon>
        <taxon>Rhabditomorpha</taxon>
        <taxon>Strongyloidea</taxon>
        <taxon>Heligmosomidae</taxon>
        <taxon>Heligmosomoides</taxon>
    </lineage>
</organism>
<sequence length="68" mass="7712">MEDPMIFELIMAANYLGIPGLLDDGCKKIASMMKGKTPEEIRNMFNIANDFTPEEEEAIRKENAWCEG</sequence>
<keyword evidence="3" id="KW-1185">Reference proteome</keyword>
<reference evidence="4" key="2">
    <citation type="submission" date="2019-09" db="UniProtKB">
        <authorList>
            <consortium name="WormBaseParasite"/>
        </authorList>
    </citation>
    <scope>IDENTIFICATION</scope>
</reference>
<name>A0A183GUW7_HELPZ</name>
<protein>
    <submittedName>
        <fullName evidence="4">Skp1 domain-containing protein</fullName>
    </submittedName>
</protein>
<dbReference type="EMBL" id="UZAH01040067">
    <property type="protein sequence ID" value="VDP57810.1"/>
    <property type="molecule type" value="Genomic_DNA"/>
</dbReference>
<dbReference type="SUPFAM" id="SSF81382">
    <property type="entry name" value="Skp1 dimerisation domain-like"/>
    <property type="match status" value="1"/>
</dbReference>
<dbReference type="InterPro" id="IPR016897">
    <property type="entry name" value="SKP1"/>
</dbReference>
<dbReference type="Proteomes" id="UP000050761">
    <property type="component" value="Unassembled WGS sequence"/>
</dbReference>
<dbReference type="GO" id="GO:0006511">
    <property type="term" value="P:ubiquitin-dependent protein catabolic process"/>
    <property type="evidence" value="ECO:0007669"/>
    <property type="project" value="InterPro"/>
</dbReference>
<dbReference type="Pfam" id="PF01466">
    <property type="entry name" value="Skp1"/>
    <property type="match status" value="1"/>
</dbReference>
<dbReference type="AlphaFoldDB" id="A0A183GUW7"/>
<accession>A0A3P8EUQ8</accession>
<proteinExistence type="predicted"/>
<feature type="domain" description="SKP1 component dimerisation" evidence="1">
    <location>
        <begin position="19"/>
        <end position="66"/>
    </location>
</feature>
<dbReference type="OrthoDB" id="5786141at2759"/>
<dbReference type="InterPro" id="IPR036296">
    <property type="entry name" value="SKP1-like_dim_sf"/>
</dbReference>
<reference evidence="2 3" key="1">
    <citation type="submission" date="2018-11" db="EMBL/GenBank/DDBJ databases">
        <authorList>
            <consortium name="Pathogen Informatics"/>
        </authorList>
    </citation>
    <scope>NUCLEOTIDE SEQUENCE [LARGE SCALE GENOMIC DNA]</scope>
</reference>
<gene>
    <name evidence="2" type="ORF">HPBE_LOCUS26486</name>
</gene>
<evidence type="ECO:0000313" key="2">
    <source>
        <dbReference type="EMBL" id="VDP57810.1"/>
    </source>
</evidence>
<dbReference type="Gene3D" id="3.30.710.10">
    <property type="entry name" value="Potassium Channel Kv1.1, Chain A"/>
    <property type="match status" value="1"/>
</dbReference>
<dbReference type="InterPro" id="IPR011333">
    <property type="entry name" value="SKP1/BTB/POZ_sf"/>
</dbReference>
<dbReference type="PANTHER" id="PTHR11165">
    <property type="entry name" value="SKP1"/>
    <property type="match status" value="1"/>
</dbReference>